<reference evidence="1 2" key="1">
    <citation type="submission" date="2016-08" db="EMBL/GenBank/DDBJ databases">
        <authorList>
            <consortium name="Lentinula edodes genome sequencing consortium"/>
            <person name="Sakamoto Y."/>
            <person name="Nakade K."/>
            <person name="Sato S."/>
            <person name="Yoshida Y."/>
            <person name="Miyazaki K."/>
            <person name="Natsume S."/>
            <person name="Konno N."/>
        </authorList>
    </citation>
    <scope>NUCLEOTIDE SEQUENCE [LARGE SCALE GENOMIC DNA]</scope>
    <source>
        <strain evidence="1 2">NBRC 111202</strain>
    </source>
</reference>
<keyword evidence="2" id="KW-1185">Reference proteome</keyword>
<evidence type="ECO:0000313" key="2">
    <source>
        <dbReference type="Proteomes" id="UP000188533"/>
    </source>
</evidence>
<dbReference type="Proteomes" id="UP000188533">
    <property type="component" value="Unassembled WGS sequence"/>
</dbReference>
<gene>
    <name evidence="1" type="ORF">LENED_012817</name>
</gene>
<dbReference type="STRING" id="5353.A0A1Q3ETM5"/>
<dbReference type="AlphaFoldDB" id="A0A1Q3ETM5"/>
<comment type="caution">
    <text evidence="1">The sequence shown here is derived from an EMBL/GenBank/DDBJ whole genome shotgun (WGS) entry which is preliminary data.</text>
</comment>
<accession>A0A1Q3ETM5</accession>
<reference evidence="1 2" key="2">
    <citation type="submission" date="2017-02" db="EMBL/GenBank/DDBJ databases">
        <title>A genome survey and senescence transcriptome analysis in Lentinula edodes.</title>
        <authorList>
            <person name="Sakamoto Y."/>
            <person name="Nakade K."/>
            <person name="Sato S."/>
            <person name="Yoshida Y."/>
            <person name="Miyazaki K."/>
            <person name="Natsume S."/>
            <person name="Konno N."/>
        </authorList>
    </citation>
    <scope>NUCLEOTIDE SEQUENCE [LARGE SCALE GENOMIC DNA]</scope>
    <source>
        <strain evidence="1 2">NBRC 111202</strain>
    </source>
</reference>
<dbReference type="PANTHER" id="PTHR11439">
    <property type="entry name" value="GAG-POL-RELATED RETROTRANSPOSON"/>
    <property type="match status" value="1"/>
</dbReference>
<proteinExistence type="predicted"/>
<dbReference type="CDD" id="cd09272">
    <property type="entry name" value="RNase_HI_RT_Ty1"/>
    <property type="match status" value="1"/>
</dbReference>
<name>A0A1Q3ETM5_LENED</name>
<dbReference type="EMBL" id="BDGU01001845">
    <property type="protein sequence ID" value="GAW10537.1"/>
    <property type="molecule type" value="Genomic_DNA"/>
</dbReference>
<protein>
    <submittedName>
        <fullName evidence="1">Retrovirus-related pol polyprotein</fullName>
    </submittedName>
</protein>
<evidence type="ECO:0000313" key="1">
    <source>
        <dbReference type="EMBL" id="GAW10537.1"/>
    </source>
</evidence>
<dbReference type="PANTHER" id="PTHR11439:SF463">
    <property type="entry name" value="REVERSE TRANSCRIPTASE TY1_COPIA-TYPE DOMAIN-CONTAINING PROTEIN"/>
    <property type="match status" value="1"/>
</dbReference>
<sequence length="152" mass="16858">MSGYIFTMAGGLVCWSSKCQATVALLTIEAEYVSLTCTAQQLKWTHSWMEKVGLPQEKPGILKGDNQSAVSLTMNTCNHGKVKHIDIWEHYIRELIQSGEIDVEFIRGNANAADIFTKPLPHDAHYHYLSELNILPTWALLSGGVLEVTCAP</sequence>
<organism evidence="1 2">
    <name type="scientific">Lentinula edodes</name>
    <name type="common">Shiitake mushroom</name>
    <name type="synonym">Lentinus edodes</name>
    <dbReference type="NCBI Taxonomy" id="5353"/>
    <lineage>
        <taxon>Eukaryota</taxon>
        <taxon>Fungi</taxon>
        <taxon>Dikarya</taxon>
        <taxon>Basidiomycota</taxon>
        <taxon>Agaricomycotina</taxon>
        <taxon>Agaricomycetes</taxon>
        <taxon>Agaricomycetidae</taxon>
        <taxon>Agaricales</taxon>
        <taxon>Marasmiineae</taxon>
        <taxon>Omphalotaceae</taxon>
        <taxon>Lentinula</taxon>
    </lineage>
</organism>